<keyword evidence="2" id="KW-1185">Reference proteome</keyword>
<dbReference type="EMBL" id="CM042883">
    <property type="protein sequence ID" value="KAI4373638.1"/>
    <property type="molecule type" value="Genomic_DNA"/>
</dbReference>
<evidence type="ECO:0000313" key="2">
    <source>
        <dbReference type="Proteomes" id="UP001057402"/>
    </source>
</evidence>
<name>A0ACB9R869_9MYRT</name>
<comment type="caution">
    <text evidence="1">The sequence shown here is derived from an EMBL/GenBank/DDBJ whole genome shotgun (WGS) entry which is preliminary data.</text>
</comment>
<accession>A0ACB9R869</accession>
<sequence>MVVRRRSPLAWLTIATVLLFLLNSFLSVHGSSRFAKHELGVTPDDSRPLSSSSGFRGARNGRHRGGGEVFGDEKRRVHTGPDPLHNR</sequence>
<evidence type="ECO:0000313" key="1">
    <source>
        <dbReference type="EMBL" id="KAI4373638.1"/>
    </source>
</evidence>
<organism evidence="1 2">
    <name type="scientific">Melastoma candidum</name>
    <dbReference type="NCBI Taxonomy" id="119954"/>
    <lineage>
        <taxon>Eukaryota</taxon>
        <taxon>Viridiplantae</taxon>
        <taxon>Streptophyta</taxon>
        <taxon>Embryophyta</taxon>
        <taxon>Tracheophyta</taxon>
        <taxon>Spermatophyta</taxon>
        <taxon>Magnoliopsida</taxon>
        <taxon>eudicotyledons</taxon>
        <taxon>Gunneridae</taxon>
        <taxon>Pentapetalae</taxon>
        <taxon>rosids</taxon>
        <taxon>malvids</taxon>
        <taxon>Myrtales</taxon>
        <taxon>Melastomataceae</taxon>
        <taxon>Melastomatoideae</taxon>
        <taxon>Melastomateae</taxon>
        <taxon>Melastoma</taxon>
    </lineage>
</organism>
<protein>
    <submittedName>
        <fullName evidence="1">Uncharacterized protein</fullName>
    </submittedName>
</protein>
<proteinExistence type="predicted"/>
<reference evidence="2" key="1">
    <citation type="journal article" date="2023" name="Front. Plant Sci.">
        <title>Chromosomal-level genome assembly of Melastoma candidum provides insights into trichome evolution.</title>
        <authorList>
            <person name="Zhong Y."/>
            <person name="Wu W."/>
            <person name="Sun C."/>
            <person name="Zou P."/>
            <person name="Liu Y."/>
            <person name="Dai S."/>
            <person name="Zhou R."/>
        </authorList>
    </citation>
    <scope>NUCLEOTIDE SEQUENCE [LARGE SCALE GENOMIC DNA]</scope>
</reference>
<gene>
    <name evidence="1" type="ORF">MLD38_011744</name>
</gene>
<dbReference type="Proteomes" id="UP001057402">
    <property type="component" value="Chromosome 4"/>
</dbReference>